<evidence type="ECO:0000259" key="8">
    <source>
        <dbReference type="PROSITE" id="PS51864"/>
    </source>
</evidence>
<evidence type="ECO:0000313" key="9">
    <source>
        <dbReference type="EMBL" id="PIO60155.1"/>
    </source>
</evidence>
<accession>A0A2G9TQD7</accession>
<keyword evidence="4" id="KW-1015">Disulfide bond</keyword>
<dbReference type="InterPro" id="IPR017050">
    <property type="entry name" value="Metallopeptidase_nem"/>
</dbReference>
<evidence type="ECO:0000256" key="5">
    <source>
        <dbReference type="ARBA" id="ARBA00023180"/>
    </source>
</evidence>
<dbReference type="InterPro" id="IPR006026">
    <property type="entry name" value="Peptidase_Metallo"/>
</dbReference>
<gene>
    <name evidence="9" type="ORF">TELCIR_18355</name>
</gene>
<dbReference type="PROSITE" id="PS51864">
    <property type="entry name" value="ASTACIN"/>
    <property type="match status" value="1"/>
</dbReference>
<feature type="binding site" evidence="7">
    <location>
        <position position="192"/>
    </location>
    <ligand>
        <name>Zn(2+)</name>
        <dbReference type="ChEBI" id="CHEBI:29105"/>
        <note>catalytic</note>
    </ligand>
</feature>
<dbReference type="GO" id="GO:0004222">
    <property type="term" value="F:metalloendopeptidase activity"/>
    <property type="evidence" value="ECO:0007669"/>
    <property type="project" value="UniProtKB-UniRule"/>
</dbReference>
<evidence type="ECO:0000256" key="6">
    <source>
        <dbReference type="PIRNR" id="PIRNR036365"/>
    </source>
</evidence>
<dbReference type="PANTHER" id="PTHR10127:SF793">
    <property type="entry name" value="ZINC METALLOPROTEINASE NAS-31"/>
    <property type="match status" value="1"/>
</dbReference>
<organism evidence="9 10">
    <name type="scientific">Teladorsagia circumcincta</name>
    <name type="common">Brown stomach worm</name>
    <name type="synonym">Ostertagia circumcincta</name>
    <dbReference type="NCBI Taxonomy" id="45464"/>
    <lineage>
        <taxon>Eukaryota</taxon>
        <taxon>Metazoa</taxon>
        <taxon>Ecdysozoa</taxon>
        <taxon>Nematoda</taxon>
        <taxon>Chromadorea</taxon>
        <taxon>Rhabditida</taxon>
        <taxon>Rhabditina</taxon>
        <taxon>Rhabditomorpha</taxon>
        <taxon>Strongyloidea</taxon>
        <taxon>Trichostrongylidae</taxon>
        <taxon>Teladorsagia</taxon>
    </lineage>
</organism>
<keyword evidence="10" id="KW-1185">Reference proteome</keyword>
<dbReference type="Proteomes" id="UP000230423">
    <property type="component" value="Unassembled WGS sequence"/>
</dbReference>
<dbReference type="InterPro" id="IPR001506">
    <property type="entry name" value="Peptidase_M12A"/>
</dbReference>
<dbReference type="PANTHER" id="PTHR10127">
    <property type="entry name" value="DISCOIDIN, CUB, EGF, LAMININ , AND ZINC METALLOPROTEASE DOMAIN CONTAINING"/>
    <property type="match status" value="1"/>
</dbReference>
<keyword evidence="7" id="KW-0378">Hydrolase</keyword>
<dbReference type="EMBL" id="KZ356026">
    <property type="protein sequence ID" value="PIO60155.1"/>
    <property type="molecule type" value="Genomic_DNA"/>
</dbReference>
<evidence type="ECO:0000256" key="3">
    <source>
        <dbReference type="ARBA" id="ARBA00022729"/>
    </source>
</evidence>
<dbReference type="GO" id="GO:0008270">
    <property type="term" value="F:zinc ion binding"/>
    <property type="evidence" value="ECO:0007669"/>
    <property type="project" value="UniProtKB-UniRule"/>
</dbReference>
<evidence type="ECO:0000256" key="2">
    <source>
        <dbReference type="ARBA" id="ARBA00022525"/>
    </source>
</evidence>
<proteinExistence type="predicted"/>
<evidence type="ECO:0000313" key="10">
    <source>
        <dbReference type="Proteomes" id="UP000230423"/>
    </source>
</evidence>
<comment type="cofactor">
    <cofactor evidence="7">
        <name>Zn(2+)</name>
        <dbReference type="ChEBI" id="CHEBI:29105"/>
    </cofactor>
    <text evidence="7">Binds 1 zinc ion per subunit.</text>
</comment>
<dbReference type="Pfam" id="PF01400">
    <property type="entry name" value="Astacin"/>
    <property type="match status" value="2"/>
</dbReference>
<keyword evidence="5" id="KW-0325">Glycoprotein</keyword>
<feature type="domain" description="Peptidase M12A" evidence="8">
    <location>
        <begin position="45"/>
        <end position="286"/>
    </location>
</feature>
<feature type="binding site" evidence="7">
    <location>
        <position position="182"/>
    </location>
    <ligand>
        <name>Zn(2+)</name>
        <dbReference type="ChEBI" id="CHEBI:29105"/>
        <note>catalytic</note>
    </ligand>
</feature>
<dbReference type="SMART" id="SM00235">
    <property type="entry name" value="ZnMc"/>
    <property type="match status" value="1"/>
</dbReference>
<keyword evidence="7" id="KW-0862">Zinc</keyword>
<keyword evidence="7" id="KW-0482">Metalloprotease</keyword>
<protein>
    <recommendedName>
        <fullName evidence="6">Zinc metalloproteinase</fullName>
    </recommendedName>
</protein>
<evidence type="ECO:0000256" key="1">
    <source>
        <dbReference type="ARBA" id="ARBA00004613"/>
    </source>
</evidence>
<dbReference type="GO" id="GO:0005576">
    <property type="term" value="C:extracellular region"/>
    <property type="evidence" value="ECO:0007669"/>
    <property type="project" value="UniProtKB-SubCell"/>
</dbReference>
<dbReference type="OrthoDB" id="5819035at2759"/>
<dbReference type="AlphaFoldDB" id="A0A2G9TQD7"/>
<sequence>MGDSIVEVNMKSGVANALFQGDIILTKEQQDQIAAEISEARSKRQAFDGKGWLAKLWSEGVPYMFNPYMNEKAKNAFRKAAQLWKEGTCINFTEYEMPDWTKPMRVKPSLHRIFGKEHAQRATVGLVKRGSETLLDTNVAAKYFLVVYPGDGCESSVGRVKDAGPQELSLGQGCETIGHAAHEIGHALGFFHTHTRHDRDQFITVEEKNIPSGWKRQFDPQTPETNNNYDLTYDYGSIMHYGTTSGFVGKEKSIMVPKDGNYTETLGSHIISFYDLFMMNKLYSCTDACKDEPNIEEKCKNSGFLHPRDCTKCICPSGYGGDFCETRPQGCGGELVAEGDWKPLKDELDGSNAAGEKDGFKRCNYWIKAPSDNNKIEVRIVNLPTDIAVEGCTHAGVEIKAHSDQRLTGYRYTKKNTVI</sequence>
<feature type="active site" evidence="7">
    <location>
        <position position="183"/>
    </location>
</feature>
<reference evidence="9 10" key="1">
    <citation type="submission" date="2015-09" db="EMBL/GenBank/DDBJ databases">
        <title>Draft genome of the parasitic nematode Teladorsagia circumcincta isolate WARC Sus (inbred).</title>
        <authorList>
            <person name="Mitreva M."/>
        </authorList>
    </citation>
    <scope>NUCLEOTIDE SEQUENCE [LARGE SCALE GENOMIC DNA]</scope>
    <source>
        <strain evidence="9 10">S</strain>
    </source>
</reference>
<comment type="subcellular location">
    <subcellularLocation>
        <location evidence="1 6">Secreted</location>
    </subcellularLocation>
</comment>
<keyword evidence="7" id="KW-0479">Metal-binding</keyword>
<dbReference type="PIRSF" id="PIRSF036365">
    <property type="entry name" value="Astacin_nematoda"/>
    <property type="match status" value="1"/>
</dbReference>
<dbReference type="GO" id="GO:0018996">
    <property type="term" value="P:molting cycle, collagen and cuticulin-based cuticle"/>
    <property type="evidence" value="ECO:0007669"/>
    <property type="project" value="InterPro"/>
</dbReference>
<dbReference type="InterPro" id="IPR024079">
    <property type="entry name" value="MetalloPept_cat_dom_sf"/>
</dbReference>
<keyword evidence="2 6" id="KW-0964">Secreted</keyword>
<keyword evidence="7" id="KW-0645">Protease</keyword>
<name>A0A2G9TQD7_TELCI</name>
<dbReference type="GO" id="GO:0006508">
    <property type="term" value="P:proteolysis"/>
    <property type="evidence" value="ECO:0007669"/>
    <property type="project" value="UniProtKB-KW"/>
</dbReference>
<evidence type="ECO:0000256" key="4">
    <source>
        <dbReference type="ARBA" id="ARBA00023157"/>
    </source>
</evidence>
<keyword evidence="3" id="KW-0732">Signal</keyword>
<evidence type="ECO:0000256" key="7">
    <source>
        <dbReference type="PROSITE-ProRule" id="PRU01211"/>
    </source>
</evidence>
<dbReference type="SUPFAM" id="SSF55486">
    <property type="entry name" value="Metalloproteases ('zincins'), catalytic domain"/>
    <property type="match status" value="1"/>
</dbReference>
<feature type="binding site" evidence="7">
    <location>
        <position position="186"/>
    </location>
    <ligand>
        <name>Zn(2+)</name>
        <dbReference type="ChEBI" id="CHEBI:29105"/>
        <note>catalytic</note>
    </ligand>
</feature>
<comment type="caution">
    <text evidence="7">Lacks conserved residue(s) required for the propagation of feature annotation.</text>
</comment>
<dbReference type="Gene3D" id="3.40.390.10">
    <property type="entry name" value="Collagenase (Catalytic Domain)"/>
    <property type="match status" value="1"/>
</dbReference>
<dbReference type="CDD" id="cd04280">
    <property type="entry name" value="ZnMc_astacin_like"/>
    <property type="match status" value="1"/>
</dbReference>
<dbReference type="InterPro" id="IPR034035">
    <property type="entry name" value="Astacin-like_dom"/>
</dbReference>